<organism evidence="2 3">
    <name type="scientific">Marixanthomonas spongiae</name>
    <dbReference type="NCBI Taxonomy" id="2174845"/>
    <lineage>
        <taxon>Bacteria</taxon>
        <taxon>Pseudomonadati</taxon>
        <taxon>Bacteroidota</taxon>
        <taxon>Flavobacteriia</taxon>
        <taxon>Flavobacteriales</taxon>
        <taxon>Flavobacteriaceae</taxon>
        <taxon>Marixanthomonas</taxon>
    </lineage>
</organism>
<dbReference type="OrthoDB" id="1466733at2"/>
<evidence type="ECO:0008006" key="4">
    <source>
        <dbReference type="Google" id="ProtNLM"/>
    </source>
</evidence>
<dbReference type="AlphaFoldDB" id="A0A2U0I592"/>
<dbReference type="EMBL" id="QEHR01000002">
    <property type="protein sequence ID" value="PVW16275.1"/>
    <property type="molecule type" value="Genomic_DNA"/>
</dbReference>
<feature type="signal peptide" evidence="1">
    <location>
        <begin position="1"/>
        <end position="26"/>
    </location>
</feature>
<reference evidence="2 3" key="1">
    <citation type="submission" date="2018-04" db="EMBL/GenBank/DDBJ databases">
        <title>Marixanthomonas spongiae HN-E44 sp. nov., isolated from a marine sponge.</title>
        <authorList>
            <person name="Luo L."/>
            <person name="Zhuang L."/>
        </authorList>
    </citation>
    <scope>NUCLEOTIDE SEQUENCE [LARGE SCALE GENOMIC DNA]</scope>
    <source>
        <strain evidence="2 3">HN-E44</strain>
    </source>
</reference>
<protein>
    <recommendedName>
        <fullName evidence="4">Right-handed parallel beta-helix repeat-containing protein</fullName>
    </recommendedName>
</protein>
<dbReference type="Proteomes" id="UP000245962">
    <property type="component" value="Unassembled WGS sequence"/>
</dbReference>
<feature type="chain" id="PRO_5015674028" description="Right-handed parallel beta-helix repeat-containing protein" evidence="1">
    <location>
        <begin position="27"/>
        <end position="418"/>
    </location>
</feature>
<proteinExistence type="predicted"/>
<evidence type="ECO:0000313" key="2">
    <source>
        <dbReference type="EMBL" id="PVW16275.1"/>
    </source>
</evidence>
<name>A0A2U0I592_9FLAO</name>
<sequence>MKNYFKPTFYVSLVLCSILMLSSCSKDDDTIKDDSNPDELLPAIVLECDYFKEDRVLKNDTLRPVDYVIPCWTTVNGNLKVEPGVVIAFENDAGMFIDMDNHIFEVKGTAENPVIFTGTSKQNGHWRGLYFSTAHNPNNKIEHTIIEYAGSEPLKPTSPVYEGSLAISGVSGTTPQALLMNHVKIRNSGNFGLDFSGLQTNANVTVRNLTLTENNGVAAKVTAEMAHIFDASSSYSGNEVDVVNIVRSYYEITQPVTWKNLDVPYLVDDRVHIKDGGHLTIAAGTELYFKPLAYLQASDGSTAGGNNLSLKVMGTATNPVLLSAANGTNWGGIYFGYTQEDNSISHAVIELAKGDFPVGNIENTGAIYMHASPKLAVANTLFKDLPNCAFYGYTTDPFENLTLSNVSFNNVGGELCEE</sequence>
<comment type="caution">
    <text evidence="2">The sequence shown here is derived from an EMBL/GenBank/DDBJ whole genome shotgun (WGS) entry which is preliminary data.</text>
</comment>
<evidence type="ECO:0000256" key="1">
    <source>
        <dbReference type="SAM" id="SignalP"/>
    </source>
</evidence>
<accession>A0A2U0I592</accession>
<dbReference type="RefSeq" id="WP_116693293.1">
    <property type="nucleotide sequence ID" value="NZ_QEHR01000002.1"/>
</dbReference>
<gene>
    <name evidence="2" type="ORF">DDV96_03120</name>
</gene>
<evidence type="ECO:0000313" key="3">
    <source>
        <dbReference type="Proteomes" id="UP000245962"/>
    </source>
</evidence>
<keyword evidence="3" id="KW-1185">Reference proteome</keyword>
<keyword evidence="1" id="KW-0732">Signal</keyword>
<dbReference type="PROSITE" id="PS51257">
    <property type="entry name" value="PROKAR_LIPOPROTEIN"/>
    <property type="match status" value="1"/>
</dbReference>